<protein>
    <submittedName>
        <fullName evidence="2">Uncharacterized protein</fullName>
    </submittedName>
</protein>
<feature type="region of interest" description="Disordered" evidence="1">
    <location>
        <begin position="34"/>
        <end position="66"/>
    </location>
</feature>
<dbReference type="AlphaFoldDB" id="A0AAV9QIF8"/>
<accession>A0AAV9QIF8</accession>
<feature type="compositionally biased region" description="Low complexity" evidence="1">
    <location>
        <begin position="88"/>
        <end position="111"/>
    </location>
</feature>
<dbReference type="EMBL" id="JAXLQG010000003">
    <property type="protein sequence ID" value="KAK5542359.1"/>
    <property type="molecule type" value="Genomic_DNA"/>
</dbReference>
<keyword evidence="3" id="KW-1185">Reference proteome</keyword>
<sequence>MSEISILGFLPDSEGTTTPLPMHWSILISPVKGTAGTSSMSQPQSKSKPRLFRPNSSSHKQSSTDTTLFDMHDHQLRQQPFPIASPVSSSHDFGTSTSSGTTTTTTSITSSIPNHPLHLAIRIALSTHHSPPSKLSPKLSTILYQTPTYGPPDDWLRAALEQLISANILESPDASAHIDYKASSILDFIHASLPIPAQDLSLSSSSPDHVVVDLDYPAQLSRTAQVKAMFNQPHTTSSRTPSIASSTTNIKDEKATAKDKAKKRFLGFWLTHGSGGHEHHPQRRCAYQPHPWQRQDDPYGGLMSGRVQRRQMYTPNPWERTDDPYGGLM</sequence>
<comment type="caution">
    <text evidence="2">The sequence shown here is derived from an EMBL/GenBank/DDBJ whole genome shotgun (WGS) entry which is preliminary data.</text>
</comment>
<reference evidence="2 3" key="1">
    <citation type="submission" date="2023-06" db="EMBL/GenBank/DDBJ databases">
        <title>Black Yeasts Isolated from many extreme environments.</title>
        <authorList>
            <person name="Coleine C."/>
            <person name="Stajich J.E."/>
            <person name="Selbmann L."/>
        </authorList>
    </citation>
    <scope>NUCLEOTIDE SEQUENCE [LARGE SCALE GENOMIC DNA]</scope>
    <source>
        <strain evidence="2 3">CCFEE 5887</strain>
    </source>
</reference>
<evidence type="ECO:0000313" key="3">
    <source>
        <dbReference type="Proteomes" id="UP001345827"/>
    </source>
</evidence>
<name>A0AAV9QIF8_9PEZI</name>
<organism evidence="2 3">
    <name type="scientific">Vermiconidia calcicola</name>
    <dbReference type="NCBI Taxonomy" id="1690605"/>
    <lineage>
        <taxon>Eukaryota</taxon>
        <taxon>Fungi</taxon>
        <taxon>Dikarya</taxon>
        <taxon>Ascomycota</taxon>
        <taxon>Pezizomycotina</taxon>
        <taxon>Dothideomycetes</taxon>
        <taxon>Dothideomycetidae</taxon>
        <taxon>Mycosphaerellales</taxon>
        <taxon>Extremaceae</taxon>
        <taxon>Vermiconidia</taxon>
    </lineage>
</organism>
<evidence type="ECO:0000313" key="2">
    <source>
        <dbReference type="EMBL" id="KAK5542359.1"/>
    </source>
</evidence>
<feature type="compositionally biased region" description="Polar residues" evidence="1">
    <location>
        <begin position="54"/>
        <end position="66"/>
    </location>
</feature>
<feature type="region of interest" description="Disordered" evidence="1">
    <location>
        <begin position="82"/>
        <end position="111"/>
    </location>
</feature>
<dbReference type="Proteomes" id="UP001345827">
    <property type="component" value="Unassembled WGS sequence"/>
</dbReference>
<proteinExistence type="predicted"/>
<gene>
    <name evidence="2" type="ORF">LTR25_002244</name>
</gene>
<evidence type="ECO:0000256" key="1">
    <source>
        <dbReference type="SAM" id="MobiDB-lite"/>
    </source>
</evidence>